<gene>
    <name evidence="2" type="ORF">BDN70DRAFT_659901</name>
</gene>
<dbReference type="Proteomes" id="UP000807469">
    <property type="component" value="Unassembled WGS sequence"/>
</dbReference>
<proteinExistence type="predicted"/>
<evidence type="ECO:0000313" key="3">
    <source>
        <dbReference type="Proteomes" id="UP000807469"/>
    </source>
</evidence>
<feature type="transmembrane region" description="Helical" evidence="1">
    <location>
        <begin position="112"/>
        <end position="130"/>
    </location>
</feature>
<comment type="caution">
    <text evidence="2">The sequence shown here is derived from an EMBL/GenBank/DDBJ whole genome shotgun (WGS) entry which is preliminary data.</text>
</comment>
<organism evidence="2 3">
    <name type="scientific">Pholiota conissans</name>
    <dbReference type="NCBI Taxonomy" id="109636"/>
    <lineage>
        <taxon>Eukaryota</taxon>
        <taxon>Fungi</taxon>
        <taxon>Dikarya</taxon>
        <taxon>Basidiomycota</taxon>
        <taxon>Agaricomycotina</taxon>
        <taxon>Agaricomycetes</taxon>
        <taxon>Agaricomycetidae</taxon>
        <taxon>Agaricales</taxon>
        <taxon>Agaricineae</taxon>
        <taxon>Strophariaceae</taxon>
        <taxon>Pholiota</taxon>
    </lineage>
</organism>
<keyword evidence="1" id="KW-0812">Transmembrane</keyword>
<sequence length="132" mass="15218">MGAPSYQDPITLAIQAPSQSLALFMMYHDHPLPKLGILQAFLYFFPFFFTSKISAPLSNAIPFFSSTSPMVYIDARLLSPCLISQLAMNDVRSEFESHQVIVEDFVRAEDRWYVYIAYLFFFDELCYAFLGR</sequence>
<name>A0A9P5YN96_9AGAR</name>
<accession>A0A9P5YN96</accession>
<dbReference type="EMBL" id="MU155873">
    <property type="protein sequence ID" value="KAF9470705.1"/>
    <property type="molecule type" value="Genomic_DNA"/>
</dbReference>
<keyword evidence="1" id="KW-1133">Transmembrane helix</keyword>
<protein>
    <submittedName>
        <fullName evidence="2">Uncharacterized protein</fullName>
    </submittedName>
</protein>
<keyword evidence="1" id="KW-0472">Membrane</keyword>
<dbReference type="AlphaFoldDB" id="A0A9P5YN96"/>
<feature type="transmembrane region" description="Helical" evidence="1">
    <location>
        <begin position="35"/>
        <end position="55"/>
    </location>
</feature>
<evidence type="ECO:0000256" key="1">
    <source>
        <dbReference type="SAM" id="Phobius"/>
    </source>
</evidence>
<reference evidence="2" key="1">
    <citation type="submission" date="2020-11" db="EMBL/GenBank/DDBJ databases">
        <authorList>
            <consortium name="DOE Joint Genome Institute"/>
            <person name="Ahrendt S."/>
            <person name="Riley R."/>
            <person name="Andreopoulos W."/>
            <person name="Labutti K."/>
            <person name="Pangilinan J."/>
            <person name="Ruiz-Duenas F.J."/>
            <person name="Barrasa J.M."/>
            <person name="Sanchez-Garcia M."/>
            <person name="Camarero S."/>
            <person name="Miyauchi S."/>
            <person name="Serrano A."/>
            <person name="Linde D."/>
            <person name="Babiker R."/>
            <person name="Drula E."/>
            <person name="Ayuso-Fernandez I."/>
            <person name="Pacheco R."/>
            <person name="Padilla G."/>
            <person name="Ferreira P."/>
            <person name="Barriuso J."/>
            <person name="Kellner H."/>
            <person name="Castanera R."/>
            <person name="Alfaro M."/>
            <person name="Ramirez L."/>
            <person name="Pisabarro A.G."/>
            <person name="Kuo A."/>
            <person name="Tritt A."/>
            <person name="Lipzen A."/>
            <person name="He G."/>
            <person name="Yan M."/>
            <person name="Ng V."/>
            <person name="Cullen D."/>
            <person name="Martin F."/>
            <person name="Rosso M.-N."/>
            <person name="Henrissat B."/>
            <person name="Hibbett D."/>
            <person name="Martinez A.T."/>
            <person name="Grigoriev I.V."/>
        </authorList>
    </citation>
    <scope>NUCLEOTIDE SEQUENCE</scope>
    <source>
        <strain evidence="2">CIRM-BRFM 674</strain>
    </source>
</reference>
<keyword evidence="3" id="KW-1185">Reference proteome</keyword>
<evidence type="ECO:0000313" key="2">
    <source>
        <dbReference type="EMBL" id="KAF9470705.1"/>
    </source>
</evidence>